<dbReference type="InterPro" id="IPR002328">
    <property type="entry name" value="ADH_Zn_CS"/>
</dbReference>
<keyword evidence="3 6" id="KW-0862">Zinc</keyword>
<feature type="binding site" evidence="6">
    <location>
        <position position="200"/>
    </location>
    <ligand>
        <name>NAD(+)</name>
        <dbReference type="ChEBI" id="CHEBI:57540"/>
    </ligand>
</feature>
<dbReference type="Proteomes" id="UP001321421">
    <property type="component" value="Chromosome"/>
</dbReference>
<dbReference type="InterPro" id="IPR036291">
    <property type="entry name" value="NAD(P)-bd_dom_sf"/>
</dbReference>
<feature type="binding site" evidence="6">
    <location>
        <position position="99"/>
    </location>
    <ligand>
        <name>Zn(2+)</name>
        <dbReference type="ChEBI" id="CHEBI:29105"/>
        <label>2</label>
    </ligand>
</feature>
<proteinExistence type="inferred from homology"/>
<evidence type="ECO:0000256" key="2">
    <source>
        <dbReference type="ARBA" id="ARBA00022723"/>
    </source>
</evidence>
<comment type="subcellular location">
    <subcellularLocation>
        <location evidence="6">Cytoplasm</location>
    </subcellularLocation>
</comment>
<evidence type="ECO:0000313" key="11">
    <source>
        <dbReference type="Proteomes" id="UP001321421"/>
    </source>
</evidence>
<evidence type="ECO:0000256" key="7">
    <source>
        <dbReference type="SAM" id="MobiDB-lite"/>
    </source>
</evidence>
<comment type="function">
    <text evidence="6">Catalyzes the NAD(+)-dependent oxidation of L-threonine to 2-amino-3-ketobutyrate.</text>
</comment>
<feature type="compositionally biased region" description="Low complexity" evidence="7">
    <location>
        <begin position="375"/>
        <end position="390"/>
    </location>
</feature>
<dbReference type="Gene3D" id="3.90.180.10">
    <property type="entry name" value="Medium-chain alcohol dehydrogenases, catalytic domain"/>
    <property type="match status" value="1"/>
</dbReference>
<evidence type="ECO:0000256" key="1">
    <source>
        <dbReference type="ARBA" id="ARBA00022490"/>
    </source>
</evidence>
<feature type="binding site" evidence="6">
    <location>
        <position position="175"/>
    </location>
    <ligand>
        <name>NAD(+)</name>
        <dbReference type="ChEBI" id="CHEBI:57540"/>
    </ligand>
</feature>
<dbReference type="InterPro" id="IPR013149">
    <property type="entry name" value="ADH-like_C"/>
</dbReference>
<dbReference type="Pfam" id="PF00107">
    <property type="entry name" value="ADH_zinc_N"/>
    <property type="match status" value="1"/>
</dbReference>
<comment type="similarity">
    <text evidence="6">Belongs to the zinc-containing alcohol dehydrogenase family.</text>
</comment>
<gene>
    <name evidence="6" type="primary">tdh</name>
    <name evidence="10" type="ORF">GCM10025872_10240</name>
</gene>
<feature type="region of interest" description="Disordered" evidence="7">
    <location>
        <begin position="345"/>
        <end position="419"/>
    </location>
</feature>
<feature type="binding site" evidence="6">
    <location>
        <position position="64"/>
    </location>
    <ligand>
        <name>Zn(2+)</name>
        <dbReference type="ChEBI" id="CHEBI:29105"/>
        <label>1</label>
        <note>catalytic</note>
    </ligand>
</feature>
<feature type="binding site" evidence="6">
    <location>
        <position position="195"/>
    </location>
    <ligand>
        <name>NAD(+)</name>
        <dbReference type="ChEBI" id="CHEBI:57540"/>
    </ligand>
</feature>
<evidence type="ECO:0000256" key="4">
    <source>
        <dbReference type="ARBA" id="ARBA00023002"/>
    </source>
</evidence>
<name>A0ABN6YIQ1_9MICO</name>
<feature type="domain" description="Alcohol dehydrogenase-like C-terminal" evidence="8">
    <location>
        <begin position="174"/>
        <end position="303"/>
    </location>
</feature>
<feature type="binding site" evidence="6">
    <location>
        <position position="93"/>
    </location>
    <ligand>
        <name>Zn(2+)</name>
        <dbReference type="ChEBI" id="CHEBI:29105"/>
        <label>2</label>
    </ligand>
</feature>
<dbReference type="InterPro" id="IPR004627">
    <property type="entry name" value="L-Threonine_3-DHase"/>
</dbReference>
<dbReference type="HAMAP" id="MF_00627">
    <property type="entry name" value="Thr_dehydrog"/>
    <property type="match status" value="1"/>
</dbReference>
<evidence type="ECO:0000256" key="5">
    <source>
        <dbReference type="ARBA" id="ARBA00023027"/>
    </source>
</evidence>
<dbReference type="PROSITE" id="PS00059">
    <property type="entry name" value="ADH_ZINC"/>
    <property type="match status" value="1"/>
</dbReference>
<evidence type="ECO:0000256" key="3">
    <source>
        <dbReference type="ARBA" id="ARBA00022833"/>
    </source>
</evidence>
<dbReference type="SUPFAM" id="SSF50129">
    <property type="entry name" value="GroES-like"/>
    <property type="match status" value="1"/>
</dbReference>
<feature type="domain" description="Alcohol dehydrogenase-like N-terminal" evidence="9">
    <location>
        <begin position="24"/>
        <end position="136"/>
    </location>
</feature>
<feature type="active site" description="Charge relay system" evidence="6">
    <location>
        <position position="43"/>
    </location>
</feature>
<evidence type="ECO:0000259" key="8">
    <source>
        <dbReference type="Pfam" id="PF00107"/>
    </source>
</evidence>
<accession>A0ABN6YIQ1</accession>
<dbReference type="InterPro" id="IPR013154">
    <property type="entry name" value="ADH-like_N"/>
</dbReference>
<comment type="cofactor">
    <cofactor evidence="6">
        <name>Zn(2+)</name>
        <dbReference type="ChEBI" id="CHEBI:29105"/>
    </cofactor>
    <text evidence="6">Binds 2 Zn(2+) ions per subunit.</text>
</comment>
<sequence>MRALAKTTAAAGLELIDAPEPTCGPDDVKIRVLRAGLCGTDLHLEAWDSWAAATVDPPQIIGHEFFGEVVEVGANVVSVRVGQKASGEGHIVCGICRNCRAGRRHLCIRTIGLGVNRDGAFADYVVIPASNVWVQPDDLDPDVGAVFDPFGNATHTALSFPIAGEDVLVTGAGPIGVMGAAIAKHVGARYVVVTDVSDYRLDLAKAAGADRVVNVTRERIADAQRSLGMVEGFDIALEMSGNPSAVDELIANMNHGGRIAMLGLPAGPFPVDWSKVITHMLTIKGIYGREMYDTWYAMSAMLASSRELEQAVRSVITHRFPAEDWEQAFAAARSGECGKVIMDWSDEDATPRRAGDDVRDQGRPAGRARGDRAGRPAQARARADDAAGGARQHRGGRGAELLREQLPRPGRPPRRARRGARCVRAVGFWHGVGAVHLRHADPAHRARAAARGVRRAGGGDPLLVVLRR</sequence>
<dbReference type="NCBIfam" id="NF003808">
    <property type="entry name" value="PRK05396.1"/>
    <property type="match status" value="1"/>
</dbReference>
<comment type="subunit">
    <text evidence="6">Homotetramer.</text>
</comment>
<dbReference type="Pfam" id="PF08240">
    <property type="entry name" value="ADH_N"/>
    <property type="match status" value="1"/>
</dbReference>
<comment type="pathway">
    <text evidence="6">Amino-acid degradation; L-threonine degradation via oxydo-reductase pathway; glycine from L-threonine: step 1/2.</text>
</comment>
<dbReference type="SUPFAM" id="SSF51735">
    <property type="entry name" value="NAD(P)-binding Rossmann-fold domains"/>
    <property type="match status" value="1"/>
</dbReference>
<protein>
    <recommendedName>
        <fullName evidence="6">L-threonine 3-dehydrogenase</fullName>
        <shortName evidence="6">TDH</shortName>
        <ecNumber evidence="6">1.1.1.103</ecNumber>
    </recommendedName>
</protein>
<dbReference type="EMBL" id="AP027735">
    <property type="protein sequence ID" value="BDZ57367.1"/>
    <property type="molecule type" value="Genomic_DNA"/>
</dbReference>
<keyword evidence="4 6" id="KW-0560">Oxidoreductase</keyword>
<dbReference type="PANTHER" id="PTHR43401:SF2">
    <property type="entry name" value="L-THREONINE 3-DEHYDROGENASE"/>
    <property type="match status" value="1"/>
</dbReference>
<feature type="binding site" evidence="6">
    <location>
        <position position="63"/>
    </location>
    <ligand>
        <name>Zn(2+)</name>
        <dbReference type="ChEBI" id="CHEBI:29105"/>
        <label>1</label>
        <note>catalytic</note>
    </ligand>
</feature>
<keyword evidence="2 6" id="KW-0479">Metal-binding</keyword>
<evidence type="ECO:0000313" key="10">
    <source>
        <dbReference type="EMBL" id="BDZ57367.1"/>
    </source>
</evidence>
<evidence type="ECO:0000256" key="6">
    <source>
        <dbReference type="HAMAP-Rule" id="MF_00627"/>
    </source>
</evidence>
<dbReference type="PANTHER" id="PTHR43401">
    <property type="entry name" value="L-THREONINE 3-DEHYDROGENASE"/>
    <property type="match status" value="1"/>
</dbReference>
<evidence type="ECO:0000259" key="9">
    <source>
        <dbReference type="Pfam" id="PF08240"/>
    </source>
</evidence>
<feature type="site" description="Important for catalytic activity for the proton relay mechanism but does not participate directly in the coordination of zinc atom" evidence="6">
    <location>
        <position position="148"/>
    </location>
</feature>
<reference evidence="11" key="1">
    <citation type="journal article" date="2019" name="Int. J. Syst. Evol. Microbiol.">
        <title>The Global Catalogue of Microorganisms (GCM) 10K type strain sequencing project: providing services to taxonomists for standard genome sequencing and annotation.</title>
        <authorList>
            <consortium name="The Broad Institute Genomics Platform"/>
            <consortium name="The Broad Institute Genome Sequencing Center for Infectious Disease"/>
            <person name="Wu L."/>
            <person name="Ma J."/>
        </authorList>
    </citation>
    <scope>NUCLEOTIDE SEQUENCE [LARGE SCALE GENOMIC DNA]</scope>
    <source>
        <strain evidence="11">NBRC 110608</strain>
    </source>
</reference>
<comment type="catalytic activity">
    <reaction evidence="6">
        <text>L-threonine + NAD(+) = (2S)-2-amino-3-oxobutanoate + NADH + H(+)</text>
        <dbReference type="Rhea" id="RHEA:13161"/>
        <dbReference type="ChEBI" id="CHEBI:15378"/>
        <dbReference type="ChEBI" id="CHEBI:57540"/>
        <dbReference type="ChEBI" id="CHEBI:57926"/>
        <dbReference type="ChEBI" id="CHEBI:57945"/>
        <dbReference type="ChEBI" id="CHEBI:78948"/>
        <dbReference type="EC" id="1.1.1.103"/>
    </reaction>
</comment>
<feature type="compositionally biased region" description="Basic and acidic residues" evidence="7">
    <location>
        <begin position="349"/>
        <end position="374"/>
    </location>
</feature>
<keyword evidence="11" id="KW-1185">Reference proteome</keyword>
<keyword evidence="1 6" id="KW-0963">Cytoplasm</keyword>
<feature type="binding site" evidence="6">
    <location>
        <position position="96"/>
    </location>
    <ligand>
        <name>Zn(2+)</name>
        <dbReference type="ChEBI" id="CHEBI:29105"/>
        <label>2</label>
    </ligand>
</feature>
<keyword evidence="5 6" id="KW-0520">NAD</keyword>
<feature type="binding site" evidence="6">
    <location>
        <position position="107"/>
    </location>
    <ligand>
        <name>Zn(2+)</name>
        <dbReference type="ChEBI" id="CHEBI:29105"/>
        <label>2</label>
    </ligand>
</feature>
<dbReference type="InterPro" id="IPR050129">
    <property type="entry name" value="Zn_alcohol_dh"/>
</dbReference>
<dbReference type="Gene3D" id="3.40.50.720">
    <property type="entry name" value="NAD(P)-binding Rossmann-like Domain"/>
    <property type="match status" value="1"/>
</dbReference>
<feature type="active site" description="Charge relay system" evidence="6">
    <location>
        <position position="40"/>
    </location>
</feature>
<feature type="binding site" evidence="6">
    <location>
        <begin position="286"/>
        <end position="287"/>
    </location>
    <ligand>
        <name>NAD(+)</name>
        <dbReference type="ChEBI" id="CHEBI:57540"/>
    </ligand>
</feature>
<feature type="binding site" evidence="6">
    <location>
        <begin position="262"/>
        <end position="264"/>
    </location>
    <ligand>
        <name>NAD(+)</name>
        <dbReference type="ChEBI" id="CHEBI:57540"/>
    </ligand>
</feature>
<dbReference type="EC" id="1.1.1.103" evidence="6"/>
<dbReference type="InterPro" id="IPR011032">
    <property type="entry name" value="GroES-like_sf"/>
</dbReference>
<organism evidence="10 11">
    <name type="scientific">Barrientosiimonas endolithica</name>
    <dbReference type="NCBI Taxonomy" id="1535208"/>
    <lineage>
        <taxon>Bacteria</taxon>
        <taxon>Bacillati</taxon>
        <taxon>Actinomycetota</taxon>
        <taxon>Actinomycetes</taxon>
        <taxon>Micrococcales</taxon>
        <taxon>Dermacoccaceae</taxon>
        <taxon>Barrientosiimonas</taxon>
    </lineage>
</organism>
<feature type="binding site" evidence="6">
    <location>
        <position position="38"/>
    </location>
    <ligand>
        <name>Zn(2+)</name>
        <dbReference type="ChEBI" id="CHEBI:29105"/>
        <label>1</label>
        <note>catalytic</note>
    </ligand>
</feature>